<dbReference type="SUPFAM" id="SSF53032">
    <property type="entry name" value="tRNA-intron endonuclease catalytic domain-like"/>
    <property type="match status" value="1"/>
</dbReference>
<protein>
    <recommendedName>
        <fullName evidence="2">tRNA-intron lyase</fullName>
        <ecNumber evidence="2">4.6.1.16</ecNumber>
    </recommendedName>
</protein>
<evidence type="ECO:0000313" key="9">
    <source>
        <dbReference type="EMBL" id="GIL86477.1"/>
    </source>
</evidence>
<gene>
    <name evidence="9" type="ORF">Vretifemale_14788</name>
    <name evidence="10" type="ORF">Vretimale_11629</name>
</gene>
<evidence type="ECO:0000313" key="11">
    <source>
        <dbReference type="Proteomes" id="UP000747110"/>
    </source>
</evidence>
<keyword evidence="4" id="KW-0456">Lyase</keyword>
<dbReference type="PANTHER" id="PTHR13070">
    <property type="entry name" value="TRNA-SPLICING ENDONUCLEASE SUBUNIT SEN34-RELATED"/>
    <property type="match status" value="1"/>
</dbReference>
<organism evidence="9 11">
    <name type="scientific">Volvox reticuliferus</name>
    <dbReference type="NCBI Taxonomy" id="1737510"/>
    <lineage>
        <taxon>Eukaryota</taxon>
        <taxon>Viridiplantae</taxon>
        <taxon>Chlorophyta</taxon>
        <taxon>core chlorophytes</taxon>
        <taxon>Chlorophyceae</taxon>
        <taxon>CS clade</taxon>
        <taxon>Chlamydomonadales</taxon>
        <taxon>Volvocaceae</taxon>
        <taxon>Volvox</taxon>
    </lineage>
</organism>
<name>A0A8J4CS43_9CHLO</name>
<comment type="catalytic activity">
    <reaction evidence="5">
        <text>pretRNA = a 3'-half-tRNA molecule with a 5'-OH end + a 5'-half-tRNA molecule with a 2',3'-cyclic phosphate end + an intron with a 2',3'-cyclic phosphate and a 5'-hydroxyl terminus.</text>
        <dbReference type="EC" id="4.6.1.16"/>
    </reaction>
</comment>
<dbReference type="GO" id="GO:0000213">
    <property type="term" value="F:tRNA-intron lyase activity"/>
    <property type="evidence" value="ECO:0007669"/>
    <property type="project" value="UniProtKB-EC"/>
</dbReference>
<sequence length="464" mass="50116">MENPIPCYIAGNKGYVWDANGAMRLRKKHRIMGCLVGSVAQFKSQNEVNYLPLELSADEVTLAAQQGEAARFSHQRAQCRPLDKQYLITRVLRYRAKVTLGSISAGPITRYVPCASWVELLPETSAPVRAAAAAAAAATAAAARTAHLDRSDGRSSANGPSLAADPDWEAAYRDYYSEYNPQVGFMGRFLPVLGAKRRQLLYPQQQKEQRRDSSYEESSMKDPGAAAAPCTQTWLNDVANPLPPAAASETTRNSEIVDWSEPDWRAAVASGGSYTLPMTATVAAAARAGHLVPAVSGSVAEAKPSCSPACETSGELAAWAGKTAGTDVIMADATAARIVSNAGSSRVGWTYPATPVERLRFNVFCDLHRQGFMMTGGVKFGSDMLAYPGDPSLYHAQFTVRPVSREDALNPMMLKAVARGSHAARKHLLLAFYEEQEANETVVEQPPRIRYMSFAPESGFGSKD</sequence>
<proteinExistence type="inferred from homology"/>
<dbReference type="Gene3D" id="3.40.1350.10">
    <property type="match status" value="1"/>
</dbReference>
<evidence type="ECO:0000313" key="10">
    <source>
        <dbReference type="EMBL" id="GIM07517.1"/>
    </source>
</evidence>
<dbReference type="GO" id="GO:0003676">
    <property type="term" value="F:nucleic acid binding"/>
    <property type="evidence" value="ECO:0007669"/>
    <property type="project" value="InterPro"/>
</dbReference>
<feature type="region of interest" description="Disordered" evidence="6">
    <location>
        <begin position="201"/>
        <end position="227"/>
    </location>
</feature>
<dbReference type="EMBL" id="BNCQ01000024">
    <property type="protein sequence ID" value="GIM07517.1"/>
    <property type="molecule type" value="Genomic_DNA"/>
</dbReference>
<evidence type="ECO:0000256" key="5">
    <source>
        <dbReference type="ARBA" id="ARBA00034031"/>
    </source>
</evidence>
<dbReference type="Pfam" id="PF01974">
    <property type="entry name" value="tRNA_int_endo"/>
    <property type="match status" value="1"/>
</dbReference>
<feature type="domain" description="TSEN34 N-terminal" evidence="8">
    <location>
        <begin position="5"/>
        <end position="69"/>
    </location>
</feature>
<dbReference type="AlphaFoldDB" id="A0A8J4CS43"/>
<reference evidence="9" key="1">
    <citation type="journal article" date="2021" name="Proc. Natl. Acad. Sci. U.S.A.">
        <title>Three genomes in the algal genus Volvox reveal the fate of a haploid sex-determining region after a transition to homothallism.</title>
        <authorList>
            <person name="Yamamoto K."/>
            <person name="Hamaji T."/>
            <person name="Kawai-Toyooka H."/>
            <person name="Matsuzaki R."/>
            <person name="Takahashi F."/>
            <person name="Nishimura Y."/>
            <person name="Kawachi M."/>
            <person name="Noguchi H."/>
            <person name="Minakuchi Y."/>
            <person name="Umen J.G."/>
            <person name="Toyoda A."/>
            <person name="Nozaki H."/>
        </authorList>
    </citation>
    <scope>NUCLEOTIDE SEQUENCE</scope>
    <source>
        <strain evidence="10">NIES-3785</strain>
        <strain evidence="9">NIES-3786</strain>
    </source>
</reference>
<dbReference type="Pfam" id="PF26577">
    <property type="entry name" value="TSEN34_N"/>
    <property type="match status" value="1"/>
</dbReference>
<dbReference type="EC" id="4.6.1.16" evidence="2"/>
<dbReference type="CDD" id="cd22363">
    <property type="entry name" value="tRNA-intron_lyase_C"/>
    <property type="match status" value="1"/>
</dbReference>
<evidence type="ECO:0000259" key="7">
    <source>
        <dbReference type="Pfam" id="PF01974"/>
    </source>
</evidence>
<dbReference type="InterPro" id="IPR059049">
    <property type="entry name" value="TSEN34_N"/>
</dbReference>
<evidence type="ECO:0000256" key="3">
    <source>
        <dbReference type="ARBA" id="ARBA00022694"/>
    </source>
</evidence>
<evidence type="ECO:0000259" key="8">
    <source>
        <dbReference type="Pfam" id="PF26577"/>
    </source>
</evidence>
<keyword evidence="3" id="KW-0819">tRNA processing</keyword>
<evidence type="ECO:0000256" key="6">
    <source>
        <dbReference type="SAM" id="MobiDB-lite"/>
    </source>
</evidence>
<evidence type="ECO:0000256" key="1">
    <source>
        <dbReference type="ARBA" id="ARBA00008078"/>
    </source>
</evidence>
<dbReference type="InterPro" id="IPR036167">
    <property type="entry name" value="tRNA_intron_Endo_cat-like_sf"/>
</dbReference>
<dbReference type="InterPro" id="IPR011856">
    <property type="entry name" value="tRNA_endonuc-like_dom_sf"/>
</dbReference>
<dbReference type="Proteomes" id="UP000722791">
    <property type="component" value="Unassembled WGS sequence"/>
</dbReference>
<comment type="similarity">
    <text evidence="1">Belongs to the tRNA-intron endonuclease family.</text>
</comment>
<dbReference type="OrthoDB" id="48041at2759"/>
<feature type="domain" description="tRNA intron endonuclease catalytic" evidence="7">
    <location>
        <begin position="359"/>
        <end position="436"/>
    </location>
</feature>
<evidence type="ECO:0000256" key="4">
    <source>
        <dbReference type="ARBA" id="ARBA00023239"/>
    </source>
</evidence>
<accession>A0A8J4CS43</accession>
<dbReference type="PANTHER" id="PTHR13070:SF0">
    <property type="entry name" value="TRNA-SPLICING ENDONUCLEASE SUBUNIT SEN34"/>
    <property type="match status" value="1"/>
</dbReference>
<keyword evidence="11" id="KW-1185">Reference proteome</keyword>
<comment type="caution">
    <text evidence="9">The sequence shown here is derived from an EMBL/GenBank/DDBJ whole genome shotgun (WGS) entry which is preliminary data.</text>
</comment>
<dbReference type="InterPro" id="IPR006677">
    <property type="entry name" value="tRNA_intron_Endonuc_cat-like"/>
</dbReference>
<evidence type="ECO:0000256" key="2">
    <source>
        <dbReference type="ARBA" id="ARBA00012573"/>
    </source>
</evidence>
<feature type="compositionally biased region" description="Basic and acidic residues" evidence="6">
    <location>
        <begin position="207"/>
        <end position="220"/>
    </location>
</feature>
<dbReference type="GO" id="GO:0000379">
    <property type="term" value="P:tRNA-type intron splice site recognition and cleavage"/>
    <property type="evidence" value="ECO:0007669"/>
    <property type="project" value="TreeGrafter"/>
</dbReference>
<dbReference type="EMBL" id="BNCP01000036">
    <property type="protein sequence ID" value="GIL86477.1"/>
    <property type="molecule type" value="Genomic_DNA"/>
</dbReference>
<dbReference type="GO" id="GO:0005634">
    <property type="term" value="C:nucleus"/>
    <property type="evidence" value="ECO:0007669"/>
    <property type="project" value="UniProtKB-ARBA"/>
</dbReference>
<dbReference type="Proteomes" id="UP000747110">
    <property type="component" value="Unassembled WGS sequence"/>
</dbReference>